<dbReference type="Gene3D" id="3.30.70.3550">
    <property type="entry name" value="Leucyl/phenylalanyl-tRNA-protein transferase, N-terminal domain"/>
    <property type="match status" value="1"/>
</dbReference>
<dbReference type="EC" id="2.3.2.6" evidence="4"/>
<keyword evidence="6" id="KW-1185">Reference proteome</keyword>
<dbReference type="SUPFAM" id="SSF55729">
    <property type="entry name" value="Acyl-CoA N-acyltransferases (Nat)"/>
    <property type="match status" value="1"/>
</dbReference>
<reference evidence="5" key="1">
    <citation type="journal article" date="2014" name="Int. J. Syst. Evol. Microbiol.">
        <title>Complete genome sequence of Corynebacterium casei LMG S-19264T (=DSM 44701T), isolated from a smear-ripened cheese.</title>
        <authorList>
            <consortium name="US DOE Joint Genome Institute (JGI-PGF)"/>
            <person name="Walter F."/>
            <person name="Albersmeier A."/>
            <person name="Kalinowski J."/>
            <person name="Ruckert C."/>
        </authorList>
    </citation>
    <scope>NUCLEOTIDE SEQUENCE</scope>
    <source>
        <strain evidence="5">CGMCC 1.15725</strain>
    </source>
</reference>
<comment type="caution">
    <text evidence="5">The sequence shown here is derived from an EMBL/GenBank/DDBJ whole genome shotgun (WGS) entry which is preliminary data.</text>
</comment>
<dbReference type="GO" id="GO:0008914">
    <property type="term" value="F:leucyl-tRNA--protein transferase activity"/>
    <property type="evidence" value="ECO:0007669"/>
    <property type="project" value="UniProtKB-UniRule"/>
</dbReference>
<dbReference type="Pfam" id="PF03588">
    <property type="entry name" value="Leu_Phe_trans"/>
    <property type="match status" value="1"/>
</dbReference>
<dbReference type="InterPro" id="IPR004616">
    <property type="entry name" value="Leu/Phe-tRNA_Trfase"/>
</dbReference>
<dbReference type="RefSeq" id="WP_189049447.1">
    <property type="nucleotide sequence ID" value="NZ_BMJQ01000011.1"/>
</dbReference>
<dbReference type="AlphaFoldDB" id="A0A8J2YX03"/>
<comment type="catalytic activity">
    <reaction evidence="4">
        <text>L-phenylalanyl-tRNA(Phe) + an N-terminal L-alpha-aminoacyl-[protein] = an N-terminal L-phenylalanyl-L-alpha-aminoacyl-[protein] + tRNA(Phe)</text>
        <dbReference type="Rhea" id="RHEA:43632"/>
        <dbReference type="Rhea" id="RHEA-COMP:9668"/>
        <dbReference type="Rhea" id="RHEA-COMP:9699"/>
        <dbReference type="Rhea" id="RHEA-COMP:10636"/>
        <dbReference type="Rhea" id="RHEA-COMP:10637"/>
        <dbReference type="ChEBI" id="CHEBI:78442"/>
        <dbReference type="ChEBI" id="CHEBI:78531"/>
        <dbReference type="ChEBI" id="CHEBI:78597"/>
        <dbReference type="ChEBI" id="CHEBI:83561"/>
        <dbReference type="EC" id="2.3.2.6"/>
    </reaction>
</comment>
<reference evidence="5" key="2">
    <citation type="submission" date="2020-09" db="EMBL/GenBank/DDBJ databases">
        <authorList>
            <person name="Sun Q."/>
            <person name="Zhou Y."/>
        </authorList>
    </citation>
    <scope>NUCLEOTIDE SEQUENCE</scope>
    <source>
        <strain evidence="5">CGMCC 1.15725</strain>
    </source>
</reference>
<keyword evidence="3 4" id="KW-0012">Acyltransferase</keyword>
<organism evidence="5 6">
    <name type="scientific">Aliidongia dinghuensis</name>
    <dbReference type="NCBI Taxonomy" id="1867774"/>
    <lineage>
        <taxon>Bacteria</taxon>
        <taxon>Pseudomonadati</taxon>
        <taxon>Pseudomonadota</taxon>
        <taxon>Alphaproteobacteria</taxon>
        <taxon>Rhodospirillales</taxon>
        <taxon>Dongiaceae</taxon>
        <taxon>Aliidongia</taxon>
    </lineage>
</organism>
<keyword evidence="2 4" id="KW-0808">Transferase</keyword>
<comment type="catalytic activity">
    <reaction evidence="4">
        <text>N-terminal L-arginyl-[protein] + L-leucyl-tRNA(Leu) = N-terminal L-leucyl-L-arginyl-[protein] + tRNA(Leu) + H(+)</text>
        <dbReference type="Rhea" id="RHEA:50416"/>
        <dbReference type="Rhea" id="RHEA-COMP:9613"/>
        <dbReference type="Rhea" id="RHEA-COMP:9622"/>
        <dbReference type="Rhea" id="RHEA-COMP:12672"/>
        <dbReference type="Rhea" id="RHEA-COMP:12673"/>
        <dbReference type="ChEBI" id="CHEBI:15378"/>
        <dbReference type="ChEBI" id="CHEBI:64719"/>
        <dbReference type="ChEBI" id="CHEBI:78442"/>
        <dbReference type="ChEBI" id="CHEBI:78494"/>
        <dbReference type="ChEBI" id="CHEBI:133044"/>
        <dbReference type="EC" id="2.3.2.6"/>
    </reaction>
</comment>
<dbReference type="EMBL" id="BMJQ01000011">
    <property type="protein sequence ID" value="GGF31621.1"/>
    <property type="molecule type" value="Genomic_DNA"/>
</dbReference>
<comment type="similarity">
    <text evidence="4">Belongs to the L/F-transferase family.</text>
</comment>
<dbReference type="Proteomes" id="UP000646365">
    <property type="component" value="Unassembled WGS sequence"/>
</dbReference>
<accession>A0A8J2YX03</accession>
<comment type="catalytic activity">
    <reaction evidence="4">
        <text>N-terminal L-lysyl-[protein] + L-leucyl-tRNA(Leu) = N-terminal L-leucyl-L-lysyl-[protein] + tRNA(Leu) + H(+)</text>
        <dbReference type="Rhea" id="RHEA:12340"/>
        <dbReference type="Rhea" id="RHEA-COMP:9613"/>
        <dbReference type="Rhea" id="RHEA-COMP:9622"/>
        <dbReference type="Rhea" id="RHEA-COMP:12670"/>
        <dbReference type="Rhea" id="RHEA-COMP:12671"/>
        <dbReference type="ChEBI" id="CHEBI:15378"/>
        <dbReference type="ChEBI" id="CHEBI:65249"/>
        <dbReference type="ChEBI" id="CHEBI:78442"/>
        <dbReference type="ChEBI" id="CHEBI:78494"/>
        <dbReference type="ChEBI" id="CHEBI:133043"/>
        <dbReference type="EC" id="2.3.2.6"/>
    </reaction>
</comment>
<evidence type="ECO:0000256" key="2">
    <source>
        <dbReference type="ARBA" id="ARBA00022679"/>
    </source>
</evidence>
<comment type="function">
    <text evidence="4">Functions in the N-end rule pathway of protein degradation where it conjugates Leu, Phe and, less efficiently, Met from aminoacyl-tRNAs to the N-termini of proteins containing an N-terminal arginine or lysine.</text>
</comment>
<dbReference type="PANTHER" id="PTHR30098:SF2">
    <property type="entry name" value="LEUCYL_PHENYLALANYL-TRNA--PROTEIN TRANSFERASE"/>
    <property type="match status" value="1"/>
</dbReference>
<evidence type="ECO:0000256" key="4">
    <source>
        <dbReference type="HAMAP-Rule" id="MF_00688"/>
    </source>
</evidence>
<protein>
    <recommendedName>
        <fullName evidence="4">Leucyl/phenylalanyl-tRNA--protein transferase</fullName>
        <ecNumber evidence="4">2.3.2.6</ecNumber>
    </recommendedName>
    <alternativeName>
        <fullName evidence="4">L/F-transferase</fullName>
    </alternativeName>
    <alternativeName>
        <fullName evidence="4">Leucyltransferase</fullName>
    </alternativeName>
    <alternativeName>
        <fullName evidence="4">Phenyalanyltransferase</fullName>
    </alternativeName>
</protein>
<keyword evidence="1 4" id="KW-0963">Cytoplasm</keyword>
<dbReference type="InterPro" id="IPR016181">
    <property type="entry name" value="Acyl_CoA_acyltransferase"/>
</dbReference>
<dbReference type="PANTHER" id="PTHR30098">
    <property type="entry name" value="LEUCYL/PHENYLALANYL-TRNA--PROTEIN TRANSFERASE"/>
    <property type="match status" value="1"/>
</dbReference>
<dbReference type="NCBIfam" id="TIGR00667">
    <property type="entry name" value="aat"/>
    <property type="match status" value="1"/>
</dbReference>
<dbReference type="HAMAP" id="MF_00688">
    <property type="entry name" value="Leu_Phe_trans"/>
    <property type="match status" value="1"/>
</dbReference>
<dbReference type="InterPro" id="IPR042221">
    <property type="entry name" value="Leu/Phe-tRNA_Trfase_N"/>
</dbReference>
<name>A0A8J2YX03_9PROT</name>
<comment type="subcellular location">
    <subcellularLocation>
        <location evidence="4">Cytoplasm</location>
    </subcellularLocation>
</comment>
<evidence type="ECO:0000313" key="6">
    <source>
        <dbReference type="Proteomes" id="UP000646365"/>
    </source>
</evidence>
<dbReference type="GO" id="GO:0030163">
    <property type="term" value="P:protein catabolic process"/>
    <property type="evidence" value="ECO:0007669"/>
    <property type="project" value="UniProtKB-UniRule"/>
</dbReference>
<dbReference type="GO" id="GO:0005737">
    <property type="term" value="C:cytoplasm"/>
    <property type="evidence" value="ECO:0007669"/>
    <property type="project" value="UniProtKB-SubCell"/>
</dbReference>
<sequence>MKLTPDLLLRAYAAGIFPMAESADDPEIFWVDPEERGILPLDGCHVPHKLRRTVRHGPFEVRCDTAFEAVVRGCAEPTPGRPDTWINEEILQLYVALHRRGRAHSVEAWIDGELVGGLYGVALGGAFFGESMFNRRTDASKVALVHLVARLIEGGFGLLDTQFTTPHLERFGVIEIPRTEYQRRLAWALGLRAQFQPGLSCDDPVAFVLQSSTHTS</sequence>
<gene>
    <name evidence="4 5" type="primary">aat</name>
    <name evidence="5" type="ORF">GCM10011611_42200</name>
</gene>
<proteinExistence type="inferred from homology"/>
<evidence type="ECO:0000313" key="5">
    <source>
        <dbReference type="EMBL" id="GGF31621.1"/>
    </source>
</evidence>
<evidence type="ECO:0000256" key="3">
    <source>
        <dbReference type="ARBA" id="ARBA00023315"/>
    </source>
</evidence>
<dbReference type="InterPro" id="IPR042203">
    <property type="entry name" value="Leu/Phe-tRNA_Trfase_C"/>
</dbReference>
<dbReference type="Gene3D" id="3.40.630.70">
    <property type="entry name" value="Leucyl/phenylalanyl-tRNA-protein transferase, C-terminal domain"/>
    <property type="match status" value="1"/>
</dbReference>
<dbReference type="FunFam" id="3.40.630.70:FF:000001">
    <property type="entry name" value="Leucyl/phenylalanyl-tRNA--protein transferase"/>
    <property type="match status" value="1"/>
</dbReference>
<evidence type="ECO:0000256" key="1">
    <source>
        <dbReference type="ARBA" id="ARBA00022490"/>
    </source>
</evidence>